<dbReference type="PANTHER" id="PTHR24198:SF165">
    <property type="entry name" value="ANKYRIN REPEAT-CONTAINING PROTEIN-RELATED"/>
    <property type="match status" value="1"/>
</dbReference>
<dbReference type="Pfam" id="PF12796">
    <property type="entry name" value="Ank_2"/>
    <property type="match status" value="1"/>
</dbReference>
<dbReference type="Pfam" id="PF00069">
    <property type="entry name" value="Pkinase"/>
    <property type="match status" value="1"/>
</dbReference>
<dbReference type="PROSITE" id="PS50297">
    <property type="entry name" value="ANK_REP_REGION"/>
    <property type="match status" value="1"/>
</dbReference>
<dbReference type="InParanoid" id="A0A2J6TV45"/>
<dbReference type="EMBL" id="KZ613740">
    <property type="protein sequence ID" value="PMD66875.1"/>
    <property type="molecule type" value="Genomic_DNA"/>
</dbReference>
<evidence type="ECO:0000313" key="5">
    <source>
        <dbReference type="EMBL" id="PMD66875.1"/>
    </source>
</evidence>
<feature type="domain" description="Protein kinase" evidence="4">
    <location>
        <begin position="72"/>
        <end position="387"/>
    </location>
</feature>
<dbReference type="Gene3D" id="1.25.40.20">
    <property type="entry name" value="Ankyrin repeat-containing domain"/>
    <property type="match status" value="2"/>
</dbReference>
<dbReference type="GO" id="GO:0004672">
    <property type="term" value="F:protein kinase activity"/>
    <property type="evidence" value="ECO:0007669"/>
    <property type="project" value="InterPro"/>
</dbReference>
<dbReference type="GeneID" id="36585676"/>
<proteinExistence type="predicted"/>
<dbReference type="GO" id="GO:0005524">
    <property type="term" value="F:ATP binding"/>
    <property type="evidence" value="ECO:0007669"/>
    <property type="project" value="InterPro"/>
</dbReference>
<dbReference type="InterPro" id="IPR002110">
    <property type="entry name" value="Ankyrin_rpt"/>
</dbReference>
<gene>
    <name evidence="5" type="ORF">K444DRAFT_578184</name>
</gene>
<dbReference type="PROSITE" id="PS50088">
    <property type="entry name" value="ANK_REPEAT"/>
    <property type="match status" value="1"/>
</dbReference>
<dbReference type="SMART" id="SM00248">
    <property type="entry name" value="ANK"/>
    <property type="match status" value="7"/>
</dbReference>
<evidence type="ECO:0000256" key="1">
    <source>
        <dbReference type="ARBA" id="ARBA00022737"/>
    </source>
</evidence>
<protein>
    <submittedName>
        <fullName evidence="5">Ankyrin</fullName>
    </submittedName>
</protein>
<dbReference type="SUPFAM" id="SSF56112">
    <property type="entry name" value="Protein kinase-like (PK-like)"/>
    <property type="match status" value="1"/>
</dbReference>
<dbReference type="OrthoDB" id="3253298at2759"/>
<dbReference type="PROSITE" id="PS50011">
    <property type="entry name" value="PROTEIN_KINASE_DOM"/>
    <property type="match status" value="1"/>
</dbReference>
<dbReference type="PROSITE" id="PS00108">
    <property type="entry name" value="PROTEIN_KINASE_ST"/>
    <property type="match status" value="1"/>
</dbReference>
<dbReference type="SUPFAM" id="SSF48403">
    <property type="entry name" value="Ankyrin repeat"/>
    <property type="match status" value="2"/>
</dbReference>
<dbReference type="Gene3D" id="1.10.510.10">
    <property type="entry name" value="Transferase(Phosphotransferase) domain 1"/>
    <property type="match status" value="1"/>
</dbReference>
<keyword evidence="1" id="KW-0677">Repeat</keyword>
<keyword evidence="2 3" id="KW-0040">ANK repeat</keyword>
<evidence type="ECO:0000256" key="2">
    <source>
        <dbReference type="ARBA" id="ARBA00023043"/>
    </source>
</evidence>
<keyword evidence="6" id="KW-1185">Reference proteome</keyword>
<evidence type="ECO:0000259" key="4">
    <source>
        <dbReference type="PROSITE" id="PS50011"/>
    </source>
</evidence>
<dbReference type="STRING" id="1095630.A0A2J6TV45"/>
<dbReference type="InterPro" id="IPR011009">
    <property type="entry name" value="Kinase-like_dom_sf"/>
</dbReference>
<reference evidence="5 6" key="1">
    <citation type="submission" date="2016-04" db="EMBL/GenBank/DDBJ databases">
        <title>A degradative enzymes factory behind the ericoid mycorrhizal symbiosis.</title>
        <authorList>
            <consortium name="DOE Joint Genome Institute"/>
            <person name="Martino E."/>
            <person name="Morin E."/>
            <person name="Grelet G."/>
            <person name="Kuo A."/>
            <person name="Kohler A."/>
            <person name="Daghino S."/>
            <person name="Barry K."/>
            <person name="Choi C."/>
            <person name="Cichocki N."/>
            <person name="Clum A."/>
            <person name="Copeland A."/>
            <person name="Hainaut M."/>
            <person name="Haridas S."/>
            <person name="Labutti K."/>
            <person name="Lindquist E."/>
            <person name="Lipzen A."/>
            <person name="Khouja H.-R."/>
            <person name="Murat C."/>
            <person name="Ohm R."/>
            <person name="Olson A."/>
            <person name="Spatafora J."/>
            <person name="Veneault-Fourrey C."/>
            <person name="Henrissat B."/>
            <person name="Grigoriev I."/>
            <person name="Martin F."/>
            <person name="Perotto S."/>
        </authorList>
    </citation>
    <scope>NUCLEOTIDE SEQUENCE [LARGE SCALE GENOMIC DNA]</scope>
    <source>
        <strain evidence="5 6">E</strain>
    </source>
</reference>
<evidence type="ECO:0000256" key="3">
    <source>
        <dbReference type="PROSITE-ProRule" id="PRU00023"/>
    </source>
</evidence>
<accession>A0A2J6TV45</accession>
<dbReference type="InterPro" id="IPR008271">
    <property type="entry name" value="Ser/Thr_kinase_AS"/>
</dbReference>
<name>A0A2J6TV45_9HELO</name>
<dbReference type="SMART" id="SM00220">
    <property type="entry name" value="S_TKc"/>
    <property type="match status" value="1"/>
</dbReference>
<dbReference type="RefSeq" id="XP_024743779.1">
    <property type="nucleotide sequence ID" value="XM_024877599.1"/>
</dbReference>
<dbReference type="Pfam" id="PF00023">
    <property type="entry name" value="Ank"/>
    <property type="match status" value="1"/>
</dbReference>
<dbReference type="CDD" id="cd00180">
    <property type="entry name" value="PKc"/>
    <property type="match status" value="1"/>
</dbReference>
<evidence type="ECO:0000313" key="6">
    <source>
        <dbReference type="Proteomes" id="UP000235371"/>
    </source>
</evidence>
<dbReference type="Proteomes" id="UP000235371">
    <property type="component" value="Unassembled WGS sequence"/>
</dbReference>
<sequence>MAEFEFVTTFDLPSRGLVPRSNTATGEVEPALEGLPTPRQGSFASFVCHLSHLEAKLRADSPLVLDGYSKIRKNKHILGRGNTFLVRQASWVKDSNEPPLDVALKEIIPDGVTDSLVQSDWKDILFEIRALLHEPIRYHPNLVRLLGLQWGLSSLSESTYPTLLMECSVLGSLKHLQESMDPLPFATKQKLCHDVARGLSALHACGIVHGDMKHENVLIYRNHNPQLELLGVVYTAKLADFGGSVMDMGSEDFRRLETSTWPFQAPEWLNPLSRDGMKLTDVYSFGLLIWRAFTDGKGYVSLPGAAQDSSIEDKESLATQKQRDGFTNFAVADLWKYATDHKVPRESLDITIYAVLATLRLDPGDRSLAKAQEALRGTKLVKIEALLDLIRIESNEWEATHSSGPPGKHGLTRDSLRFFLGRGGKSVDLQDNLPGYRPRLIEPSAGEFVFEPYKLKLILSWEQQQQIVAEFKAATVRVTGQVLDLKRTVAAFYLFQCHLEEFGVVLDSAEAIEWLRQAAADDESHEDADYQAQAWLWRLSRVFGVKLNIPKKRLEDLLRISVFRGHRTGLEDLSQLAFHIRSYDNASWEALYWDAQRLFLKFTGAVGMAYFLPHRMTIKFNLHNLVELDAQLRLHLGENYEKSLKAGTISENRSGNTPQASTDTSEDVNDFDNIYLNERGHGLLHFAAANGNIKALRHLVEKYKCNIDLPNQHVDETPLICACQGGNLDCAIYLLEKGANPNGSRFSHEGPLHWMCSFPLPEIEVLVPTLIAEGADIELYGGGMRHDVRGIRADWEHNFDITVTPLGRAVLMRSADVVEVLLELGADPLAKTGNRHQGQMTGLHMQKELSVSCPLELAAVLTLPRILEKMLAHIDRSNREKQMRVIDEVAMLDLAHNKRVTKFNTLTLQSRLVRCGVTYVTDLRTTLFTLSRRAQKWHEARDNEEINKERSEVLCKEISLGNVDIVQCLLDLNYPVDGCRGFKPIEQAISLNHENIFQLLLKHKVDLTSIRTTPDGSQLSLLHLCASRPKQSRPGRMIVDHLISAGLPLDTKDGKRSPLVLAILNQNFDVATALLENRADVNAPYQIESLGSDEHFRESDVRTVTILAELLVQHTAGSLESLRFLFDKKPGGSLHGPDFIVDKTRNLSAFHILAESQQYTETAQITPQILNLCGQAYSEPSCINYVHPILGSPLYYAASVGNLAVASLLLSKGADVSSLAGPDLTLSVHSLLRTEGSWTALWAAILRYDEEIQNLVAFPPSDPLDLKPDSRLLANLEGIIEKLFERDDDQLARHAWKRLVQRKGGLTKKHNDAVSARMKKRSGYQATKDDRPVELWMLEDSEGEVNKVDKKVAELSGKEWVTDELRKYFPTGL</sequence>
<feature type="repeat" description="ANK" evidence="3">
    <location>
        <begin position="1192"/>
        <end position="1221"/>
    </location>
</feature>
<dbReference type="PANTHER" id="PTHR24198">
    <property type="entry name" value="ANKYRIN REPEAT AND PROTEIN KINASE DOMAIN-CONTAINING PROTEIN"/>
    <property type="match status" value="1"/>
</dbReference>
<organism evidence="5 6">
    <name type="scientific">Hyaloscypha bicolor E</name>
    <dbReference type="NCBI Taxonomy" id="1095630"/>
    <lineage>
        <taxon>Eukaryota</taxon>
        <taxon>Fungi</taxon>
        <taxon>Dikarya</taxon>
        <taxon>Ascomycota</taxon>
        <taxon>Pezizomycotina</taxon>
        <taxon>Leotiomycetes</taxon>
        <taxon>Helotiales</taxon>
        <taxon>Hyaloscyphaceae</taxon>
        <taxon>Hyaloscypha</taxon>
        <taxon>Hyaloscypha bicolor</taxon>
    </lineage>
</organism>
<dbReference type="InterPro" id="IPR036770">
    <property type="entry name" value="Ankyrin_rpt-contain_sf"/>
</dbReference>
<dbReference type="InterPro" id="IPR000719">
    <property type="entry name" value="Prot_kinase_dom"/>
</dbReference>